<dbReference type="AlphaFoldDB" id="A0A382BC37"/>
<organism evidence="1">
    <name type="scientific">marine metagenome</name>
    <dbReference type="NCBI Taxonomy" id="408172"/>
    <lineage>
        <taxon>unclassified sequences</taxon>
        <taxon>metagenomes</taxon>
        <taxon>ecological metagenomes</taxon>
    </lineage>
</organism>
<proteinExistence type="predicted"/>
<evidence type="ECO:0000313" key="1">
    <source>
        <dbReference type="EMBL" id="SVB11111.1"/>
    </source>
</evidence>
<protein>
    <submittedName>
        <fullName evidence="1">Uncharacterized protein</fullName>
    </submittedName>
</protein>
<dbReference type="EMBL" id="UINC01029044">
    <property type="protein sequence ID" value="SVB11111.1"/>
    <property type="molecule type" value="Genomic_DNA"/>
</dbReference>
<gene>
    <name evidence="1" type="ORF">METZ01_LOCUS163965</name>
</gene>
<reference evidence="1" key="1">
    <citation type="submission" date="2018-05" db="EMBL/GenBank/DDBJ databases">
        <authorList>
            <person name="Lanie J.A."/>
            <person name="Ng W.-L."/>
            <person name="Kazmierczak K.M."/>
            <person name="Andrzejewski T.M."/>
            <person name="Davidsen T.M."/>
            <person name="Wayne K.J."/>
            <person name="Tettelin H."/>
            <person name="Glass J.I."/>
            <person name="Rusch D."/>
            <person name="Podicherti R."/>
            <person name="Tsui H.-C.T."/>
            <person name="Winkler M.E."/>
        </authorList>
    </citation>
    <scope>NUCLEOTIDE SEQUENCE</scope>
</reference>
<sequence>MDLDSKTPSGPIEQKWERHRFEMNLVNPANKRKYHVIVVGSG</sequence>
<name>A0A382BC37_9ZZZZ</name>
<accession>A0A382BC37</accession>
<feature type="non-terminal residue" evidence="1">
    <location>
        <position position="42"/>
    </location>
</feature>